<dbReference type="Proteomes" id="UP000241514">
    <property type="component" value="Unassembled WGS sequence"/>
</dbReference>
<dbReference type="EMBL" id="PYVG01000002">
    <property type="protein sequence ID" value="PTB90276.1"/>
    <property type="molecule type" value="Genomic_DNA"/>
</dbReference>
<reference evidence="1 2" key="1">
    <citation type="submission" date="2018-03" db="EMBL/GenBank/DDBJ databases">
        <title>Cross-interface Injection: A General Nanoliter Liquid Handling Method Applied to Single Cells Genome Amplification Automated Nanoliter Liquid Handling Applied to Single Cell Multiple Displacement Amplification.</title>
        <authorList>
            <person name="Yun J."/>
            <person name="Xu P."/>
            <person name="Xu J."/>
            <person name="Dai X."/>
            <person name="Wang Y."/>
            <person name="Zheng X."/>
            <person name="Cao C."/>
            <person name="Yi Q."/>
            <person name="Zhu Y."/>
            <person name="Wang L."/>
            <person name="Dong Z."/>
            <person name="Huang Y."/>
            <person name="Huang L."/>
            <person name="Du W."/>
        </authorList>
    </citation>
    <scope>NUCLEOTIDE SEQUENCE [LARGE SCALE GENOMIC DNA]</scope>
    <source>
        <strain evidence="1 2">A9-4</strain>
    </source>
</reference>
<protein>
    <submittedName>
        <fullName evidence="1">Uncharacterized protein</fullName>
    </submittedName>
</protein>
<dbReference type="AlphaFoldDB" id="A0A2T4D8W9"/>
<name>A0A2T4D8W9_9GAMM</name>
<evidence type="ECO:0000313" key="2">
    <source>
        <dbReference type="Proteomes" id="UP000241514"/>
    </source>
</evidence>
<evidence type="ECO:0000313" key="1">
    <source>
        <dbReference type="EMBL" id="PTB90276.1"/>
    </source>
</evidence>
<proteinExistence type="predicted"/>
<organism evidence="1 2">
    <name type="scientific">Pseudidiomarina aestuarii</name>
    <dbReference type="NCBI Taxonomy" id="624146"/>
    <lineage>
        <taxon>Bacteria</taxon>
        <taxon>Pseudomonadati</taxon>
        <taxon>Pseudomonadota</taxon>
        <taxon>Gammaproteobacteria</taxon>
        <taxon>Alteromonadales</taxon>
        <taxon>Idiomarinaceae</taxon>
        <taxon>Pseudidiomarina</taxon>
    </lineage>
</organism>
<sequence>MVNTDAYQLSVNYGDDVIGSLALDKSTNLLKSSSLLSHLKEHPHIKTSDTEYVQALSDNIAARTHYLREQAADIPSITV</sequence>
<comment type="caution">
    <text evidence="1">The sequence shown here is derived from an EMBL/GenBank/DDBJ whole genome shotgun (WGS) entry which is preliminary data.</text>
</comment>
<accession>A0A2T4D8W9</accession>
<gene>
    <name evidence="1" type="ORF">C9928_00725</name>
</gene>